<dbReference type="Proteomes" id="UP000485569">
    <property type="component" value="Unassembled WGS sequence"/>
</dbReference>
<gene>
    <name evidence="2" type="primary">yabJ</name>
    <name evidence="2" type="ORF">BWY41_01131</name>
</gene>
<dbReference type="GO" id="GO:0005829">
    <property type="term" value="C:cytosol"/>
    <property type="evidence" value="ECO:0007669"/>
    <property type="project" value="TreeGrafter"/>
</dbReference>
<comment type="similarity">
    <text evidence="1">Belongs to the RutC family.</text>
</comment>
<accession>A0A1V5SU18</accession>
<dbReference type="AlphaFoldDB" id="A0A1V5SU18"/>
<dbReference type="Pfam" id="PF01042">
    <property type="entry name" value="Ribonuc_L-PSP"/>
    <property type="match status" value="1"/>
</dbReference>
<dbReference type="GO" id="GO:0019239">
    <property type="term" value="F:deaminase activity"/>
    <property type="evidence" value="ECO:0007669"/>
    <property type="project" value="TreeGrafter"/>
</dbReference>
<dbReference type="InterPro" id="IPR035959">
    <property type="entry name" value="RutC-like_sf"/>
</dbReference>
<evidence type="ECO:0000313" key="2">
    <source>
        <dbReference type="EMBL" id="OQA58030.1"/>
    </source>
</evidence>
<evidence type="ECO:0000256" key="1">
    <source>
        <dbReference type="ARBA" id="ARBA00010552"/>
    </source>
</evidence>
<dbReference type="CDD" id="cd00448">
    <property type="entry name" value="YjgF_YER057c_UK114_family"/>
    <property type="match status" value="1"/>
</dbReference>
<dbReference type="FunFam" id="3.30.1330.40:FF:000001">
    <property type="entry name" value="L-PSP family endoribonuclease"/>
    <property type="match status" value="1"/>
</dbReference>
<comment type="caution">
    <text evidence="2">The sequence shown here is derived from an EMBL/GenBank/DDBJ whole genome shotgun (WGS) entry which is preliminary data.</text>
</comment>
<dbReference type="EMBL" id="MWBQ01000081">
    <property type="protein sequence ID" value="OQA58030.1"/>
    <property type="molecule type" value="Genomic_DNA"/>
</dbReference>
<protein>
    <submittedName>
        <fullName evidence="2">Enamine/imine deaminase</fullName>
        <ecNumber evidence="2">3.5.4.-</ecNumber>
    </submittedName>
</protein>
<proteinExistence type="inferred from homology"/>
<keyword evidence="2" id="KW-0378">Hydrolase</keyword>
<dbReference type="SUPFAM" id="SSF55298">
    <property type="entry name" value="YjgF-like"/>
    <property type="match status" value="1"/>
</dbReference>
<dbReference type="PANTHER" id="PTHR11803:SF39">
    <property type="entry name" value="2-IMINOBUTANOATE_2-IMINOPROPANOATE DEAMINASE"/>
    <property type="match status" value="1"/>
</dbReference>
<sequence>MDSIQIIAAGPKNVPYSGALYAGDFIYVSGQVPLNESKQVVGEDIETQTTYTLEKIEALLAKAGANLNHVVKTTVFLTDMKNFSRMNEAYDKKFKEIYPCRSCIEVSQLPAPVQIEIEAVAYFPKK</sequence>
<dbReference type="NCBIfam" id="TIGR00004">
    <property type="entry name" value="Rid family detoxifying hydrolase"/>
    <property type="match status" value="1"/>
</dbReference>
<dbReference type="PANTHER" id="PTHR11803">
    <property type="entry name" value="2-IMINOBUTANOATE/2-IMINOPROPANOATE DEAMINASE RIDA"/>
    <property type="match status" value="1"/>
</dbReference>
<dbReference type="Gene3D" id="3.30.1330.40">
    <property type="entry name" value="RutC-like"/>
    <property type="match status" value="1"/>
</dbReference>
<reference evidence="2" key="1">
    <citation type="submission" date="2017-02" db="EMBL/GenBank/DDBJ databases">
        <title>Delving into the versatile metabolic prowess of the omnipresent phylum Bacteroidetes.</title>
        <authorList>
            <person name="Nobu M.K."/>
            <person name="Mei R."/>
            <person name="Narihiro T."/>
            <person name="Kuroda K."/>
            <person name="Liu W.-T."/>
        </authorList>
    </citation>
    <scope>NUCLEOTIDE SEQUENCE</scope>
    <source>
        <strain evidence="2">ADurb.Bin276</strain>
    </source>
</reference>
<dbReference type="EC" id="3.5.4.-" evidence="2"/>
<dbReference type="InterPro" id="IPR006056">
    <property type="entry name" value="RidA"/>
</dbReference>
<name>A0A1V5SU18_9BACT</name>
<organism evidence="2">
    <name type="scientific">Candidatus Atribacter allofermentans</name>
    <dbReference type="NCBI Taxonomy" id="1852833"/>
    <lineage>
        <taxon>Bacteria</taxon>
        <taxon>Pseudomonadati</taxon>
        <taxon>Atribacterota</taxon>
        <taxon>Atribacteria</taxon>
        <taxon>Atribacterales</taxon>
        <taxon>Atribacteraceae</taxon>
        <taxon>Atribacter</taxon>
    </lineage>
</organism>
<dbReference type="InterPro" id="IPR006175">
    <property type="entry name" value="YjgF/YER057c/UK114"/>
</dbReference>